<sequence>MKFFILLLTILTPLAHSSSLDAPDDSIKYIQEWADGVQSAVKNGDKPAIKSFFDGGAVFFTCEQNKTERNSPYQLTPYYDDELVDLFAKPNQKFAIHVISSRYSDQEVSVIGKLTFAFLVITGFGDPIAYDEFRFFIKDNKAQYYIGEYYPCGWGSMNC</sequence>
<name>G0N050_CAEBE</name>
<feature type="signal peptide" evidence="1">
    <location>
        <begin position="1"/>
        <end position="17"/>
    </location>
</feature>
<dbReference type="InParanoid" id="G0N050"/>
<dbReference type="EMBL" id="GL379824">
    <property type="protein sequence ID" value="EGT48964.1"/>
    <property type="molecule type" value="Genomic_DNA"/>
</dbReference>
<evidence type="ECO:0000256" key="1">
    <source>
        <dbReference type="SAM" id="SignalP"/>
    </source>
</evidence>
<feature type="chain" id="PRO_5003404906" evidence="1">
    <location>
        <begin position="18"/>
        <end position="159"/>
    </location>
</feature>
<evidence type="ECO:0000313" key="3">
    <source>
        <dbReference type="Proteomes" id="UP000008068"/>
    </source>
</evidence>
<accession>G0N050</accession>
<evidence type="ECO:0000313" key="2">
    <source>
        <dbReference type="EMBL" id="EGT48964.1"/>
    </source>
</evidence>
<reference evidence="3" key="1">
    <citation type="submission" date="2011-07" db="EMBL/GenBank/DDBJ databases">
        <authorList>
            <consortium name="Caenorhabditis brenneri Sequencing and Analysis Consortium"/>
            <person name="Wilson R.K."/>
        </authorList>
    </citation>
    <scope>NUCLEOTIDE SEQUENCE [LARGE SCALE GENOMIC DNA]</scope>
    <source>
        <strain evidence="3">PB2801</strain>
    </source>
</reference>
<gene>
    <name evidence="2" type="ORF">CAEBREN_09005</name>
</gene>
<dbReference type="AlphaFoldDB" id="G0N050"/>
<keyword evidence="3" id="KW-1185">Reference proteome</keyword>
<dbReference type="Proteomes" id="UP000008068">
    <property type="component" value="Unassembled WGS sequence"/>
</dbReference>
<proteinExistence type="predicted"/>
<dbReference type="HOGENOM" id="CLU_1760410_0_0_1"/>
<keyword evidence="1" id="KW-0732">Signal</keyword>
<organism evidence="3">
    <name type="scientific">Caenorhabditis brenneri</name>
    <name type="common">Nematode worm</name>
    <dbReference type="NCBI Taxonomy" id="135651"/>
    <lineage>
        <taxon>Eukaryota</taxon>
        <taxon>Metazoa</taxon>
        <taxon>Ecdysozoa</taxon>
        <taxon>Nematoda</taxon>
        <taxon>Chromadorea</taxon>
        <taxon>Rhabditida</taxon>
        <taxon>Rhabditina</taxon>
        <taxon>Rhabditomorpha</taxon>
        <taxon>Rhabditoidea</taxon>
        <taxon>Rhabditidae</taxon>
        <taxon>Peloderinae</taxon>
        <taxon>Caenorhabditis</taxon>
    </lineage>
</organism>
<protein>
    <submittedName>
        <fullName evidence="2">Uncharacterized protein</fullName>
    </submittedName>
</protein>